<dbReference type="InterPro" id="IPR036179">
    <property type="entry name" value="Ig-like_dom_sf"/>
</dbReference>
<feature type="chain" id="PRO_5028204385" evidence="4">
    <location>
        <begin position="20"/>
        <end position="232"/>
    </location>
</feature>
<dbReference type="FunFam" id="2.60.40.10:FF:000283">
    <property type="entry name" value="Immunoglobulin kappa constant"/>
    <property type="match status" value="1"/>
</dbReference>
<dbReference type="SUPFAM" id="SSF48726">
    <property type="entry name" value="Immunoglobulin"/>
    <property type="match status" value="2"/>
</dbReference>
<gene>
    <name evidence="7" type="primary">LOC101585743</name>
</gene>
<keyword evidence="3" id="KW-1280">Immunoglobulin</keyword>
<reference evidence="7" key="1">
    <citation type="submission" date="2025-08" db="UniProtKB">
        <authorList>
            <consortium name="RefSeq"/>
        </authorList>
    </citation>
    <scope>IDENTIFICATION</scope>
</reference>
<keyword evidence="1" id="KW-1015">Disulfide bond</keyword>
<evidence type="ECO:0000313" key="6">
    <source>
        <dbReference type="Proteomes" id="UP000515203"/>
    </source>
</evidence>
<dbReference type="FunFam" id="2.60.40.10:FF:002073">
    <property type="entry name" value="Ig lambda-1 chain V regions MOPC 104E/RPC20/J558/S104"/>
    <property type="match status" value="1"/>
</dbReference>
<dbReference type="GeneID" id="101585743"/>
<dbReference type="AlphaFoldDB" id="A0A6P6EWI0"/>
<keyword evidence="2" id="KW-0393">Immunoglobulin domain</keyword>
<sequence length="232" mass="24850">MAWAPLLLTLLAHITGAESQAVVTQESLLSISPGVTVTLTCATSTGAVTTNHYARWVQQKHKLQGLIGNTNLRVPGIPARFSGSLLGDKAALTITGAQPEDEATYYCALWYSNHWVFGGGTKLTVLGQPKSAPAVTLFPPSPEELQNNKATLVCLMNNFYPGTVTVNWKADGTTVTQGVETTQPSKQSDNKYMASSYLSMTPAQWSSYQRVSCKVTHDGSTVEKSLAPAECP</sequence>
<evidence type="ECO:0000256" key="4">
    <source>
        <dbReference type="SAM" id="SignalP"/>
    </source>
</evidence>
<dbReference type="Gene3D" id="2.60.40.10">
    <property type="entry name" value="Immunoglobulins"/>
    <property type="match status" value="2"/>
</dbReference>
<name>A0A6P6EWI0_OCTDE</name>
<keyword evidence="3" id="KW-0391">Immunity</keyword>
<dbReference type="InterPro" id="IPR013783">
    <property type="entry name" value="Ig-like_fold"/>
</dbReference>
<dbReference type="CDD" id="cd07699">
    <property type="entry name" value="IgC1_L"/>
    <property type="match status" value="1"/>
</dbReference>
<evidence type="ECO:0000256" key="1">
    <source>
        <dbReference type="ARBA" id="ARBA00023157"/>
    </source>
</evidence>
<proteinExistence type="predicted"/>
<dbReference type="InterPro" id="IPR013106">
    <property type="entry name" value="Ig_V-set"/>
</dbReference>
<dbReference type="PROSITE" id="PS50835">
    <property type="entry name" value="IG_LIKE"/>
    <property type="match status" value="2"/>
</dbReference>
<keyword evidence="3" id="KW-1064">Adaptive immunity</keyword>
<dbReference type="InterPro" id="IPR050160">
    <property type="entry name" value="MHC/Immunoglobulin"/>
</dbReference>
<accession>A0A6P6EWI0</accession>
<dbReference type="Proteomes" id="UP000515203">
    <property type="component" value="Unplaced"/>
</dbReference>
<dbReference type="InterPro" id="IPR007110">
    <property type="entry name" value="Ig-like_dom"/>
</dbReference>
<keyword evidence="4" id="KW-0732">Signal</keyword>
<protein>
    <submittedName>
        <fullName evidence="7">Ig lambda-1 chain V regions MOPC 104E/RPC20/J558/S104 isoform X3</fullName>
    </submittedName>
</protein>
<feature type="domain" description="Ig-like" evidence="5">
    <location>
        <begin position="133"/>
        <end position="227"/>
    </location>
</feature>
<evidence type="ECO:0000313" key="7">
    <source>
        <dbReference type="RefSeq" id="XP_023576680.1"/>
    </source>
</evidence>
<feature type="domain" description="Ig-like" evidence="5">
    <location>
        <begin position="5"/>
        <end position="107"/>
    </location>
</feature>
<keyword evidence="6" id="KW-1185">Reference proteome</keyword>
<dbReference type="SMART" id="SM00407">
    <property type="entry name" value="IGc1"/>
    <property type="match status" value="1"/>
</dbReference>
<dbReference type="InterPro" id="IPR003597">
    <property type="entry name" value="Ig_C1-set"/>
</dbReference>
<dbReference type="PANTHER" id="PTHR19944:SF98">
    <property type="entry name" value="IG-LIKE DOMAIN-CONTAINING PROTEIN"/>
    <property type="match status" value="1"/>
</dbReference>
<dbReference type="SMART" id="SM00406">
    <property type="entry name" value="IGv"/>
    <property type="match status" value="1"/>
</dbReference>
<dbReference type="PANTHER" id="PTHR19944">
    <property type="entry name" value="MHC CLASS II-RELATED"/>
    <property type="match status" value="1"/>
</dbReference>
<dbReference type="GO" id="GO:0019814">
    <property type="term" value="C:immunoglobulin complex"/>
    <property type="evidence" value="ECO:0007669"/>
    <property type="project" value="UniProtKB-KW"/>
</dbReference>
<dbReference type="Pfam" id="PF07654">
    <property type="entry name" value="C1-set"/>
    <property type="match status" value="1"/>
</dbReference>
<dbReference type="SMART" id="SM00409">
    <property type="entry name" value="IG"/>
    <property type="match status" value="1"/>
</dbReference>
<dbReference type="InterPro" id="IPR003599">
    <property type="entry name" value="Ig_sub"/>
</dbReference>
<feature type="signal peptide" evidence="4">
    <location>
        <begin position="1"/>
        <end position="19"/>
    </location>
</feature>
<dbReference type="RefSeq" id="XP_023576680.1">
    <property type="nucleotide sequence ID" value="XM_023720912.1"/>
</dbReference>
<evidence type="ECO:0000259" key="5">
    <source>
        <dbReference type="PROSITE" id="PS50835"/>
    </source>
</evidence>
<evidence type="ECO:0000256" key="2">
    <source>
        <dbReference type="ARBA" id="ARBA00023319"/>
    </source>
</evidence>
<evidence type="ECO:0000256" key="3">
    <source>
        <dbReference type="ARBA" id="ARBA00043265"/>
    </source>
</evidence>
<organism evidence="6 7">
    <name type="scientific">Octodon degus</name>
    <name type="common">Degu</name>
    <name type="synonym">Sciurus degus</name>
    <dbReference type="NCBI Taxonomy" id="10160"/>
    <lineage>
        <taxon>Eukaryota</taxon>
        <taxon>Metazoa</taxon>
        <taxon>Chordata</taxon>
        <taxon>Craniata</taxon>
        <taxon>Vertebrata</taxon>
        <taxon>Euteleostomi</taxon>
        <taxon>Mammalia</taxon>
        <taxon>Eutheria</taxon>
        <taxon>Euarchontoglires</taxon>
        <taxon>Glires</taxon>
        <taxon>Rodentia</taxon>
        <taxon>Hystricomorpha</taxon>
        <taxon>Octodontidae</taxon>
        <taxon>Octodon</taxon>
    </lineage>
</organism>
<dbReference type="Pfam" id="PF07686">
    <property type="entry name" value="V-set"/>
    <property type="match status" value="1"/>
</dbReference>